<dbReference type="InterPro" id="IPR001466">
    <property type="entry name" value="Beta-lactam-related"/>
</dbReference>
<evidence type="ECO:0000256" key="1">
    <source>
        <dbReference type="SAM" id="MobiDB-lite"/>
    </source>
</evidence>
<dbReference type="AlphaFoldDB" id="Q8VJY2"/>
<organism evidence="3 4">
    <name type="scientific">Mycobacterium tuberculosis (strain CDC 1551 / Oshkosh)</name>
    <dbReference type="NCBI Taxonomy" id="83331"/>
    <lineage>
        <taxon>Bacteria</taxon>
        <taxon>Bacillati</taxon>
        <taxon>Actinomycetota</taxon>
        <taxon>Actinomycetes</taxon>
        <taxon>Mycobacteriales</taxon>
        <taxon>Mycobacteriaceae</taxon>
        <taxon>Mycobacterium</taxon>
        <taxon>Mycobacterium tuberculosis complex</taxon>
    </lineage>
</organism>
<dbReference type="PANTHER" id="PTHR43283">
    <property type="entry name" value="BETA-LACTAMASE-RELATED"/>
    <property type="match status" value="1"/>
</dbReference>
<reference evidence="3 4" key="1">
    <citation type="journal article" date="2002" name="J. Bacteriol.">
        <title>Whole-genome comparison of Mycobacterium tuberculosis clinical and laboratory strains.</title>
        <authorList>
            <person name="Fleischmann R.D."/>
            <person name="Alland D."/>
            <person name="Eisen J.A."/>
            <person name="Carpenter L."/>
            <person name="White O."/>
            <person name="Peterson J."/>
            <person name="DeBoy R."/>
            <person name="Dodson R."/>
            <person name="Gwinn M."/>
            <person name="Haft D."/>
            <person name="Hickey E."/>
            <person name="Kolonay J.F."/>
            <person name="Nelson W.C."/>
            <person name="Umayam L.A."/>
            <person name="Ermolaeva M."/>
            <person name="Salzberg S.L."/>
            <person name="Delcher A."/>
            <person name="Utterback T."/>
            <person name="Weidman J."/>
            <person name="Khouri H."/>
            <person name="Gill J."/>
            <person name="Mikula A."/>
            <person name="Bishai W."/>
            <person name="Jacobs Jr W.R.Jr."/>
            <person name="Venter J.C."/>
            <person name="Fraser C.M."/>
        </authorList>
    </citation>
    <scope>NUCLEOTIDE SEQUENCE [LARGE SCALE GENOMIC DNA]</scope>
    <source>
        <strain evidence="4">CDC 1551 / Oshkosh</strain>
    </source>
</reference>
<gene>
    <name evidence="3" type="primary">pbp-2</name>
    <name evidence="3" type="ordered locus">MT1771</name>
</gene>
<dbReference type="Proteomes" id="UP000001020">
    <property type="component" value="Chromosome"/>
</dbReference>
<dbReference type="HOGENOM" id="CLU_020027_13_1_11"/>
<name>Q8VJY2_MYCTO</name>
<dbReference type="SUPFAM" id="SSF56601">
    <property type="entry name" value="beta-lactamase/transpeptidase-like"/>
    <property type="match status" value="1"/>
</dbReference>
<keyword evidence="4" id="KW-1185">Reference proteome</keyword>
<dbReference type="PANTHER" id="PTHR43283:SF3">
    <property type="entry name" value="BETA-LACTAMASE FAMILY PROTEIN (AFU_ORTHOLOGUE AFUA_5G07500)"/>
    <property type="match status" value="1"/>
</dbReference>
<dbReference type="EMBL" id="AE000516">
    <property type="protein sequence ID" value="AAK46043.1"/>
    <property type="molecule type" value="Genomic_DNA"/>
</dbReference>
<evidence type="ECO:0000313" key="3">
    <source>
        <dbReference type="EMBL" id="AAK46043.1"/>
    </source>
</evidence>
<dbReference type="Pfam" id="PF00144">
    <property type="entry name" value="Beta-lactamase"/>
    <property type="match status" value="1"/>
</dbReference>
<evidence type="ECO:0000313" key="4">
    <source>
        <dbReference type="Proteomes" id="UP000001020"/>
    </source>
</evidence>
<dbReference type="InterPro" id="IPR050789">
    <property type="entry name" value="Diverse_Enzym_Activities"/>
</dbReference>
<feature type="region of interest" description="Disordered" evidence="1">
    <location>
        <begin position="1"/>
        <end position="25"/>
    </location>
</feature>
<protein>
    <submittedName>
        <fullName evidence="3">Penicillin-binding protein 4</fullName>
    </submittedName>
</protein>
<accession>Q8VJY2</accession>
<dbReference type="KEGG" id="mtc:MT1771"/>
<sequence>MTKRIPPRSCSDRPPPAGSPRSLCPPIILSSATPTGTRCGTRHGRAVVTEYVRALDRLPHEIATAVVETVNCADPGAAFDELDAKINAGMKAYAIPGVAVAVWAGGQEYVKGYGVTNVDHPMPVDGDTVFRIGSTTKTFTGTVMMRLVERGKVDLDSPVRRYIPDFAVADESASATVTVRQLLNHTAGWDGRNGQDFGRGDDAVALYVKAMTRLPQLTPPGTAFAYNNSGLVVAGRIIELVAGTTYESTVQRLLLDPLQLAHMRYFSDQIIGLNVAASHSVVDGKPIAVTDFWTFPRSCNPTGGLMSTARDQLRYAQFHLGDGRAPNGEQILSRQSLKAMRSNPGAGGTLWVELTGMGVTWMLRPSAENVTIVEHGGTWKGQRSGFVMVPDRNFAMTVLTNSDGGFHMINDLFASDWALQRFAGLSNLPATPQRLGAVDLAPYEGRYIAKQVAQNGDLETTVIDFRARDGQLAGSMSTDDANPDGQNSANLGLAFYRPDYGLDLGPDNKPTGSRSNFVRGPDGNIAWFCSQHGRLFRRQ</sequence>
<proteinExistence type="predicted"/>
<evidence type="ECO:0000259" key="2">
    <source>
        <dbReference type="Pfam" id="PF00144"/>
    </source>
</evidence>
<dbReference type="InterPro" id="IPR012338">
    <property type="entry name" value="Beta-lactam/transpept-like"/>
</dbReference>
<feature type="domain" description="Beta-lactamase-related" evidence="2">
    <location>
        <begin position="82"/>
        <end position="405"/>
    </location>
</feature>
<dbReference type="Gene3D" id="3.40.710.10">
    <property type="entry name" value="DD-peptidase/beta-lactamase superfamily"/>
    <property type="match status" value="1"/>
</dbReference>